<dbReference type="GO" id="GO:0005737">
    <property type="term" value="C:cytoplasm"/>
    <property type="evidence" value="ECO:0007669"/>
    <property type="project" value="TreeGrafter"/>
</dbReference>
<comment type="caution">
    <text evidence="4">The sequence shown here is derived from an EMBL/GenBank/DDBJ whole genome shotgun (WGS) entry which is preliminary data.</text>
</comment>
<feature type="compositionally biased region" description="Basic and acidic residues" evidence="2">
    <location>
        <begin position="48"/>
        <end position="61"/>
    </location>
</feature>
<dbReference type="Pfam" id="PF08190">
    <property type="entry name" value="PIH1"/>
    <property type="match status" value="1"/>
</dbReference>
<dbReference type="GO" id="GO:1990904">
    <property type="term" value="C:ribonucleoprotein complex"/>
    <property type="evidence" value="ECO:0007669"/>
    <property type="project" value="TreeGrafter"/>
</dbReference>
<evidence type="ECO:0000313" key="5">
    <source>
        <dbReference type="Proteomes" id="UP000807716"/>
    </source>
</evidence>
<dbReference type="GO" id="GO:0006364">
    <property type="term" value="P:rRNA processing"/>
    <property type="evidence" value="ECO:0007669"/>
    <property type="project" value="TreeGrafter"/>
</dbReference>
<dbReference type="PANTHER" id="PTHR22997">
    <property type="entry name" value="PIH1 DOMAIN-CONTAINING PROTEIN 1"/>
    <property type="match status" value="1"/>
</dbReference>
<dbReference type="OrthoDB" id="5135119at2759"/>
<evidence type="ECO:0000259" key="3">
    <source>
        <dbReference type="Pfam" id="PF08190"/>
    </source>
</evidence>
<evidence type="ECO:0000256" key="2">
    <source>
        <dbReference type="SAM" id="MobiDB-lite"/>
    </source>
</evidence>
<comment type="similarity">
    <text evidence="1">Belongs to the PIH1 family.</text>
</comment>
<dbReference type="AlphaFoldDB" id="A0A9P6TZM0"/>
<accession>A0A9P6TZM0</accession>
<dbReference type="GO" id="GO:0000492">
    <property type="term" value="P:box C/D snoRNP assembly"/>
    <property type="evidence" value="ECO:0007669"/>
    <property type="project" value="TreeGrafter"/>
</dbReference>
<evidence type="ECO:0000313" key="4">
    <source>
        <dbReference type="EMBL" id="KAG0252838.1"/>
    </source>
</evidence>
<name>A0A9P6TZM0_9FUNG</name>
<dbReference type="Proteomes" id="UP000807716">
    <property type="component" value="Unassembled WGS sequence"/>
</dbReference>
<dbReference type="GO" id="GO:0097255">
    <property type="term" value="C:R2TP complex"/>
    <property type="evidence" value="ECO:0007669"/>
    <property type="project" value="TreeGrafter"/>
</dbReference>
<evidence type="ECO:0000256" key="1">
    <source>
        <dbReference type="ARBA" id="ARBA00008511"/>
    </source>
</evidence>
<dbReference type="InterPro" id="IPR012981">
    <property type="entry name" value="PIH1_N"/>
</dbReference>
<proteinExistence type="inferred from homology"/>
<dbReference type="InterPro" id="IPR050734">
    <property type="entry name" value="PIH1/Kintoun_subfamily"/>
</dbReference>
<organism evidence="4 5">
    <name type="scientific">Actinomortierella ambigua</name>
    <dbReference type="NCBI Taxonomy" id="1343610"/>
    <lineage>
        <taxon>Eukaryota</taxon>
        <taxon>Fungi</taxon>
        <taxon>Fungi incertae sedis</taxon>
        <taxon>Mucoromycota</taxon>
        <taxon>Mortierellomycotina</taxon>
        <taxon>Mortierellomycetes</taxon>
        <taxon>Mortierellales</taxon>
        <taxon>Mortierellaceae</taxon>
        <taxon>Actinomortierella</taxon>
    </lineage>
</organism>
<feature type="region of interest" description="Disordered" evidence="2">
    <location>
        <begin position="1"/>
        <end position="61"/>
    </location>
</feature>
<dbReference type="PANTHER" id="PTHR22997:SF0">
    <property type="entry name" value="PIH1 DOMAIN-CONTAINING PROTEIN 1"/>
    <property type="match status" value="1"/>
</dbReference>
<dbReference type="EMBL" id="JAAAJB010000628">
    <property type="protein sequence ID" value="KAG0252838.1"/>
    <property type="molecule type" value="Genomic_DNA"/>
</dbReference>
<protein>
    <recommendedName>
        <fullName evidence="3">PIH1 N-terminal domain-containing protein</fullName>
    </recommendedName>
</protein>
<reference evidence="4" key="1">
    <citation type="journal article" date="2020" name="Fungal Divers.">
        <title>Resolving the Mortierellaceae phylogeny through synthesis of multi-gene phylogenetics and phylogenomics.</title>
        <authorList>
            <person name="Vandepol N."/>
            <person name="Liber J."/>
            <person name="Desiro A."/>
            <person name="Na H."/>
            <person name="Kennedy M."/>
            <person name="Barry K."/>
            <person name="Grigoriev I.V."/>
            <person name="Miller A.N."/>
            <person name="O'Donnell K."/>
            <person name="Stajich J.E."/>
            <person name="Bonito G."/>
        </authorList>
    </citation>
    <scope>NUCLEOTIDE SEQUENCE</scope>
    <source>
        <strain evidence="4">BC1065</strain>
    </source>
</reference>
<keyword evidence="5" id="KW-1185">Reference proteome</keyword>
<sequence length="339" mass="37497">MSQHAFLDFDERGAHPASSRLATVGNSDHSDDEDVGLNKSPFLLNPGKDNKKASLTKDERDAKDEEALLQEFMKNPKAALALAENYVNATTQKAKVQRTPLTEITPEPGFVVQTRTTKASQRPLLTSSGSKAILPKDTMFFINVCYAGLMPAPSKATEKEIQMAIRAEEGATYQVPFTISEPREYRDELARTFVVVDACIHPEPFRRAMGDLDYKLYIMELSMEWVEEKCHVDLSREFSLPAMKSKDELKKRPVLLPRGPAIQEVSVSEAIAGHALPTPSKDAQQPHLIVEQSSSKDMYVPIKGKSDIIPTSRLVPATDGTLGIVVEVELPNHVGFPLI</sequence>
<gene>
    <name evidence="4" type="ORF">DFQ27_007814</name>
</gene>
<feature type="domain" description="PIH1 N-terminal" evidence="3">
    <location>
        <begin position="131"/>
        <end position="254"/>
    </location>
</feature>